<comment type="catalytic activity">
    <reaction evidence="12">
        <text>D-ribose + ATP = D-ribose 5-phosphate + ADP + H(+)</text>
        <dbReference type="Rhea" id="RHEA:13697"/>
        <dbReference type="ChEBI" id="CHEBI:15378"/>
        <dbReference type="ChEBI" id="CHEBI:30616"/>
        <dbReference type="ChEBI" id="CHEBI:47013"/>
        <dbReference type="ChEBI" id="CHEBI:78346"/>
        <dbReference type="ChEBI" id="CHEBI:456216"/>
        <dbReference type="EC" id="2.7.1.15"/>
    </reaction>
</comment>
<comment type="similarity">
    <text evidence="12">Belongs to the carbohydrate kinase PfkB family. Ribokinase subfamily.</text>
</comment>
<dbReference type="PROSITE" id="PS00584">
    <property type="entry name" value="PFKB_KINASES_2"/>
    <property type="match status" value="1"/>
</dbReference>
<feature type="binding site" evidence="12">
    <location>
        <position position="250"/>
    </location>
    <ligand>
        <name>K(+)</name>
        <dbReference type="ChEBI" id="CHEBI:29103"/>
    </ligand>
</feature>
<dbReference type="PROSITE" id="PS00583">
    <property type="entry name" value="PFKB_KINASES_1"/>
    <property type="match status" value="1"/>
</dbReference>
<feature type="domain" description="Carbohydrate kinase PfkB" evidence="13">
    <location>
        <begin position="1"/>
        <end position="295"/>
    </location>
</feature>
<dbReference type="PANTHER" id="PTHR10584:SF166">
    <property type="entry name" value="RIBOKINASE"/>
    <property type="match status" value="1"/>
</dbReference>
<dbReference type="EMBL" id="SZNT01000028">
    <property type="protein sequence ID" value="TKH15261.1"/>
    <property type="molecule type" value="Genomic_DNA"/>
</dbReference>
<dbReference type="Gene3D" id="3.40.1190.20">
    <property type="match status" value="1"/>
</dbReference>
<sequence>MKGVVVVGSINMDIVAVTNQYPAHGETIFGENMKLLSGGKGANQATTCAKLGKPVKLIGAVGEDAFGHEIERSLLQNNVNISSLKHVAEHPTGCAVITVDATAENTMLVIKGANEHLTRSDIDICFSTISDDYAVLLVQMEIPNEAVLQAMKRAKEKNMFIILDPAPAEGVTTEALTYANLITPNWQETKVLTGIDVNSKESACKAGVFFKNHFGVENSIIKLGHKGALVYQNGETNFIEPIAVKAVDTVGAGDSFAGALACAIADGETIESAAEFASIVAAMKVTKMGAQDGVPRLAELEQFCETNNINYYGKKQKLNQIYD</sequence>
<dbReference type="Pfam" id="PF00294">
    <property type="entry name" value="PfkB"/>
    <property type="match status" value="1"/>
</dbReference>
<keyword evidence="7 12" id="KW-0418">Kinase</keyword>
<dbReference type="InterPro" id="IPR002173">
    <property type="entry name" value="Carboh/pur_kinase_PfkB_CS"/>
</dbReference>
<feature type="binding site" evidence="12">
    <location>
        <position position="185"/>
    </location>
    <ligand>
        <name>ATP</name>
        <dbReference type="ChEBI" id="CHEBI:30616"/>
    </ligand>
</feature>
<evidence type="ECO:0000256" key="7">
    <source>
        <dbReference type="ARBA" id="ARBA00022777"/>
    </source>
</evidence>
<evidence type="ECO:0000256" key="3">
    <source>
        <dbReference type="ARBA" id="ARBA00016943"/>
    </source>
</evidence>
<feature type="binding site" evidence="12">
    <location>
        <begin position="39"/>
        <end position="43"/>
    </location>
    <ligand>
        <name>substrate</name>
    </ligand>
</feature>
<protein>
    <recommendedName>
        <fullName evidence="3 12">Ribokinase</fullName>
        <shortName evidence="12">RK</shortName>
        <ecNumber evidence="2 12">2.7.1.15</ecNumber>
    </recommendedName>
</protein>
<dbReference type="OrthoDB" id="9775849at2"/>
<comment type="subcellular location">
    <subcellularLocation>
        <location evidence="12">Cytoplasm</location>
    </subcellularLocation>
</comment>
<comment type="caution">
    <text evidence="12">Lacks conserved residue(s) required for the propagation of feature annotation.</text>
</comment>
<feature type="binding site" evidence="12">
    <location>
        <position position="248"/>
    </location>
    <ligand>
        <name>K(+)</name>
        <dbReference type="ChEBI" id="CHEBI:29103"/>
    </ligand>
</feature>
<feature type="binding site" evidence="12">
    <location>
        <begin position="253"/>
        <end position="254"/>
    </location>
    <ligand>
        <name>ATP</name>
        <dbReference type="ChEBI" id="CHEBI:30616"/>
    </ligand>
</feature>
<name>A0A9X9EUA5_9BACI</name>
<dbReference type="InterPro" id="IPR002139">
    <property type="entry name" value="Ribo/fructo_kinase"/>
</dbReference>
<comment type="function">
    <text evidence="12">Catalyzes the phosphorylation of ribose at O-5 in a reaction requiring ATP and magnesium. The resulting D-ribose-5-phosphate can then be used either for sythesis of nucleotides, histidine, and tryptophan, or as a component of the pentose phosphate pathway.</text>
</comment>
<dbReference type="GO" id="GO:0046872">
    <property type="term" value="F:metal ion binding"/>
    <property type="evidence" value="ECO:0007669"/>
    <property type="project" value="UniProtKB-KW"/>
</dbReference>
<keyword evidence="11 12" id="KW-0119">Carbohydrate metabolism</keyword>
<feature type="binding site" evidence="12">
    <location>
        <begin position="11"/>
        <end position="13"/>
    </location>
    <ligand>
        <name>substrate</name>
    </ligand>
</feature>
<evidence type="ECO:0000313" key="15">
    <source>
        <dbReference type="Proteomes" id="UP000309170"/>
    </source>
</evidence>
<dbReference type="Proteomes" id="UP000309170">
    <property type="component" value="Unassembled WGS sequence"/>
</dbReference>
<dbReference type="GO" id="GO:0019303">
    <property type="term" value="P:D-ribose catabolic process"/>
    <property type="evidence" value="ECO:0007669"/>
    <property type="project" value="UniProtKB-UniRule"/>
</dbReference>
<comment type="activity regulation">
    <text evidence="12">Activated by a monovalent cation that binds near, but not in, the active site. The most likely occupant of the site in vivo is potassium. Ion binding induces a conformational change that may alter substrate affinity.</text>
</comment>
<dbReference type="EC" id="2.7.1.15" evidence="2 12"/>
<dbReference type="InterPro" id="IPR029056">
    <property type="entry name" value="Ribokinase-like"/>
</dbReference>
<evidence type="ECO:0000256" key="4">
    <source>
        <dbReference type="ARBA" id="ARBA00022679"/>
    </source>
</evidence>
<evidence type="ECO:0000256" key="6">
    <source>
        <dbReference type="ARBA" id="ARBA00022741"/>
    </source>
</evidence>
<dbReference type="GO" id="GO:0005829">
    <property type="term" value="C:cytosol"/>
    <property type="evidence" value="ECO:0007669"/>
    <property type="project" value="TreeGrafter"/>
</dbReference>
<dbReference type="GO" id="GO:0004747">
    <property type="term" value="F:ribokinase activity"/>
    <property type="evidence" value="ECO:0007669"/>
    <property type="project" value="UniProtKB-UniRule"/>
</dbReference>
<feature type="binding site" evidence="12">
    <location>
        <begin position="222"/>
        <end position="227"/>
    </location>
    <ligand>
        <name>ATP</name>
        <dbReference type="ChEBI" id="CHEBI:30616"/>
    </ligand>
</feature>
<feature type="binding site" evidence="12">
    <location>
        <position position="289"/>
    </location>
    <ligand>
        <name>K(+)</name>
        <dbReference type="ChEBI" id="CHEBI:29103"/>
    </ligand>
</feature>
<dbReference type="InterPro" id="IPR011611">
    <property type="entry name" value="PfkB_dom"/>
</dbReference>
<evidence type="ECO:0000313" key="14">
    <source>
        <dbReference type="EMBL" id="TKH15261.1"/>
    </source>
</evidence>
<dbReference type="PANTHER" id="PTHR10584">
    <property type="entry name" value="SUGAR KINASE"/>
    <property type="match status" value="1"/>
</dbReference>
<dbReference type="HAMAP" id="MF_01987">
    <property type="entry name" value="Ribokinase"/>
    <property type="match status" value="1"/>
</dbReference>
<dbReference type="InterPro" id="IPR011877">
    <property type="entry name" value="Ribokinase"/>
</dbReference>
<dbReference type="RefSeq" id="WP_137017952.1">
    <property type="nucleotide sequence ID" value="NZ_SZNS01000027.1"/>
</dbReference>
<dbReference type="AlphaFoldDB" id="A0A9X9EUA5"/>
<evidence type="ECO:0000259" key="13">
    <source>
        <dbReference type="Pfam" id="PF00294"/>
    </source>
</evidence>
<keyword evidence="6 12" id="KW-0547">Nucleotide-binding</keyword>
<dbReference type="NCBIfam" id="TIGR02152">
    <property type="entry name" value="D_ribokin_bact"/>
    <property type="match status" value="1"/>
</dbReference>
<keyword evidence="4 12" id="KW-0808">Transferase</keyword>
<gene>
    <name evidence="12 14" type="primary">rbsK</name>
    <name evidence="14" type="ORF">FC678_02715</name>
</gene>
<dbReference type="PRINTS" id="PR00990">
    <property type="entry name" value="RIBOKINASE"/>
</dbReference>
<keyword evidence="5 12" id="KW-0479">Metal-binding</keyword>
<comment type="similarity">
    <text evidence="1">Belongs to the carbohydrate kinase pfkB family.</text>
</comment>
<keyword evidence="10 12" id="KW-0630">Potassium</keyword>
<evidence type="ECO:0000256" key="9">
    <source>
        <dbReference type="ARBA" id="ARBA00022842"/>
    </source>
</evidence>
<feature type="binding site" evidence="12">
    <location>
        <position position="254"/>
    </location>
    <ligand>
        <name>substrate</name>
    </ligand>
</feature>
<reference evidence="14 15" key="1">
    <citation type="journal article" date="2019" name="Environ. Microbiol.">
        <title>An active ?-lactamase is a part of an orchestrated cell wall stress resistance network of Bacillus subtilis and related rhizosphere species.</title>
        <authorList>
            <person name="Bucher T."/>
            <person name="Keren-Paz A."/>
            <person name="Hausser J."/>
            <person name="Olender T."/>
            <person name="Cytryn E."/>
            <person name="Kolodkin-Gal I."/>
        </authorList>
    </citation>
    <scope>NUCLEOTIDE SEQUENCE [LARGE SCALE GENOMIC DNA]</scope>
    <source>
        <strain evidence="14 15">I4</strain>
    </source>
</reference>
<accession>A0A9X9EUA5</accession>
<evidence type="ECO:0000256" key="12">
    <source>
        <dbReference type="HAMAP-Rule" id="MF_01987"/>
    </source>
</evidence>
<evidence type="ECO:0000256" key="11">
    <source>
        <dbReference type="ARBA" id="ARBA00023277"/>
    </source>
</evidence>
<evidence type="ECO:0000256" key="8">
    <source>
        <dbReference type="ARBA" id="ARBA00022840"/>
    </source>
</evidence>
<evidence type="ECO:0000256" key="2">
    <source>
        <dbReference type="ARBA" id="ARBA00012035"/>
    </source>
</evidence>
<evidence type="ECO:0000256" key="5">
    <source>
        <dbReference type="ARBA" id="ARBA00022723"/>
    </source>
</evidence>
<comment type="cofactor">
    <cofactor evidence="12">
        <name>Mg(2+)</name>
        <dbReference type="ChEBI" id="CHEBI:18420"/>
    </cofactor>
    <text evidence="12">Requires a divalent cation, most likely magnesium in vivo, as an electrophilic catalyst to aid phosphoryl group transfer. It is the chelate of the metal and the nucleotide that is the actual substrate.</text>
</comment>
<proteinExistence type="inferred from homology"/>
<organism evidence="14 15">
    <name type="scientific">Peribacillus simplex</name>
    <dbReference type="NCBI Taxonomy" id="1478"/>
    <lineage>
        <taxon>Bacteria</taxon>
        <taxon>Bacillati</taxon>
        <taxon>Bacillota</taxon>
        <taxon>Bacilli</taxon>
        <taxon>Bacillales</taxon>
        <taxon>Bacillaceae</taxon>
        <taxon>Peribacillus</taxon>
    </lineage>
</organism>
<feature type="active site" description="Proton acceptor" evidence="12">
    <location>
        <position position="254"/>
    </location>
</feature>
<evidence type="ECO:0000256" key="1">
    <source>
        <dbReference type="ARBA" id="ARBA00005380"/>
    </source>
</evidence>
<feature type="binding site" evidence="12">
    <location>
        <position position="284"/>
    </location>
    <ligand>
        <name>K(+)</name>
        <dbReference type="ChEBI" id="CHEBI:29103"/>
    </ligand>
</feature>
<comment type="caution">
    <text evidence="14">The sequence shown here is derived from an EMBL/GenBank/DDBJ whole genome shotgun (WGS) entry which is preliminary data.</text>
</comment>
<dbReference type="GO" id="GO:0005524">
    <property type="term" value="F:ATP binding"/>
    <property type="evidence" value="ECO:0007669"/>
    <property type="project" value="UniProtKB-UniRule"/>
</dbReference>
<dbReference type="SUPFAM" id="SSF53613">
    <property type="entry name" value="Ribokinase-like"/>
    <property type="match status" value="1"/>
</dbReference>
<evidence type="ECO:0000256" key="10">
    <source>
        <dbReference type="ARBA" id="ARBA00022958"/>
    </source>
</evidence>
<feature type="binding site" evidence="12">
    <location>
        <position position="141"/>
    </location>
    <ligand>
        <name>substrate</name>
    </ligand>
</feature>
<keyword evidence="8 12" id="KW-0067">ATP-binding</keyword>
<keyword evidence="12" id="KW-0963">Cytoplasm</keyword>
<dbReference type="CDD" id="cd01174">
    <property type="entry name" value="ribokinase"/>
    <property type="match status" value="1"/>
</dbReference>
<comment type="subunit">
    <text evidence="12">Homodimer.</text>
</comment>
<comment type="pathway">
    <text evidence="12">Carbohydrate metabolism; D-ribose degradation; D-ribose 5-phosphate from beta-D-ribopyranose: step 2/2.</text>
</comment>
<feature type="binding site" evidence="12">
    <location>
        <position position="287"/>
    </location>
    <ligand>
        <name>K(+)</name>
        <dbReference type="ChEBI" id="CHEBI:29103"/>
    </ligand>
</feature>
<keyword evidence="9 12" id="KW-0460">Magnesium</keyword>